<gene>
    <name evidence="1" type="ORF">CWR48_00330</name>
</gene>
<dbReference type="Proteomes" id="UP000257143">
    <property type="component" value="Unassembled WGS sequence"/>
</dbReference>
<organism evidence="1 2">
    <name type="scientific">Oceanobacillus arenosus</name>
    <dbReference type="NCBI Taxonomy" id="1229153"/>
    <lineage>
        <taxon>Bacteria</taxon>
        <taxon>Bacillati</taxon>
        <taxon>Bacillota</taxon>
        <taxon>Bacilli</taxon>
        <taxon>Bacillales</taxon>
        <taxon>Bacillaceae</taxon>
        <taxon>Oceanobacillus</taxon>
    </lineage>
</organism>
<accession>A0A3D8Q176</accession>
<evidence type="ECO:0008006" key="3">
    <source>
        <dbReference type="Google" id="ProtNLM"/>
    </source>
</evidence>
<dbReference type="RefSeq" id="WP_115771050.1">
    <property type="nucleotide sequence ID" value="NZ_PIOC01000001.1"/>
</dbReference>
<dbReference type="AlphaFoldDB" id="A0A3D8Q176"/>
<name>A0A3D8Q176_9BACI</name>
<dbReference type="Pfam" id="PF13552">
    <property type="entry name" value="DUF4127"/>
    <property type="match status" value="1"/>
</dbReference>
<dbReference type="InterPro" id="IPR025394">
    <property type="entry name" value="DUF4127"/>
</dbReference>
<keyword evidence="2" id="KW-1185">Reference proteome</keyword>
<reference evidence="2" key="1">
    <citation type="submission" date="2017-11" db="EMBL/GenBank/DDBJ databases">
        <authorList>
            <person name="Zhu W."/>
        </authorList>
    </citation>
    <scope>NUCLEOTIDE SEQUENCE [LARGE SCALE GENOMIC DNA]</scope>
    <source>
        <strain evidence="2">CAU 1183</strain>
    </source>
</reference>
<dbReference type="OrthoDB" id="9789552at2"/>
<proteinExistence type="predicted"/>
<evidence type="ECO:0000313" key="2">
    <source>
        <dbReference type="Proteomes" id="UP000257143"/>
    </source>
</evidence>
<evidence type="ECO:0000313" key="1">
    <source>
        <dbReference type="EMBL" id="RDW22190.1"/>
    </source>
</evidence>
<protein>
    <recommendedName>
        <fullName evidence="3">DUF4127 domain-containing protein</fullName>
    </recommendedName>
</protein>
<dbReference type="EMBL" id="PIOC01000001">
    <property type="protein sequence ID" value="RDW22190.1"/>
    <property type="molecule type" value="Genomic_DNA"/>
</dbReference>
<sequence>MKIVYLPLDERPCNLNYPMQLAAMTDLELTVPRKELLGKKKIPANTNQIYDWLNNEIKDANYLIVSLDMFLYGGIVPSRLHQSTPDEVVNRLNQLAEMKENNKDIRILAFNLIMRTPSYNSSDEEPDYYAVYGEKLYRHGHLLDKIDRSKQTVEEEIAFKEIVSEIPAEILNDYTNRRKTNAFANKYALELVKQGIVDFLVIPLDDNAEYGFSSKEQRSLIQRVLELGLNDKVAIYPGADEVGCTLFAKAFCEVKKFRPSFFVRYSSTKGPFIIPKLEDRSLGESIKSQISTAGGKIVDNNLESDAVLMVHSPAVSKDDIAEPVHTLQERHPSYFSEMNYQEFVNAIRLYVEKGKVLGIADVALCNGSDVVLMNLLKDHNLIDKVNAYAGWNTSGNTLGTVIAHTTIESFNRKNTQEQYQHKSREFYYARLIEDWGYQAIVKHVMIRDFLAQYEATYFDISKNLEIIEGIINAQLQSFIDQNLLIKDKITLDNVNSPWKRMFEVGLEVTYRKGCCL</sequence>
<comment type="caution">
    <text evidence="1">The sequence shown here is derived from an EMBL/GenBank/DDBJ whole genome shotgun (WGS) entry which is preliminary data.</text>
</comment>